<dbReference type="Proteomes" id="UP000594468">
    <property type="component" value="Chromosome"/>
</dbReference>
<evidence type="ECO:0000256" key="1">
    <source>
        <dbReference type="ARBA" id="ARBA00000439"/>
    </source>
</evidence>
<dbReference type="NCBIfam" id="TIGR00217">
    <property type="entry name" value="malQ"/>
    <property type="match status" value="1"/>
</dbReference>
<proteinExistence type="inferred from homology"/>
<dbReference type="KEGG" id="pmet:G4Y79_20240"/>
<evidence type="ECO:0000256" key="10">
    <source>
        <dbReference type="RuleBase" id="RU361207"/>
    </source>
</evidence>
<protein>
    <recommendedName>
        <fullName evidence="4 10">4-alpha-glucanotransferase</fullName>
        <ecNumber evidence="3 10">2.4.1.25</ecNumber>
    </recommendedName>
    <alternativeName>
        <fullName evidence="8 10">Amylomaltase</fullName>
    </alternativeName>
    <alternativeName>
        <fullName evidence="9 10">Disproportionating enzyme</fullName>
    </alternativeName>
</protein>
<keyword evidence="6 10" id="KW-0808">Transferase</keyword>
<evidence type="ECO:0000256" key="2">
    <source>
        <dbReference type="ARBA" id="ARBA00005684"/>
    </source>
</evidence>
<dbReference type="NCBIfam" id="NF011079">
    <property type="entry name" value="PRK14508.1-2"/>
    <property type="match status" value="1"/>
</dbReference>
<dbReference type="Pfam" id="PF02446">
    <property type="entry name" value="Glyco_hydro_77"/>
    <property type="match status" value="1"/>
</dbReference>
<sequence length="530" mass="60330">MIALLQVVKPAFTKEVTMSLFPRSAGVLLHPTSLPGRYGIGDLGANAYRFVDWLADAGLTIWQVLPLGPTSYGDSPYQTLSAFAGNPNLVSLDLLVEDGYLTGDDLADVPDFPADHVDYGWIIPYHDEKLSVAYSRFNKSAPAADKKAFEAWCAEEASWLDDFALFAALKRHFGGRAWVEWPDKDLIAYEEQALEKARKEHAQAIDEQRFRQWLFFKQWLAVKAYANNKGIRLFGDIPIFVAHDSSDVWANQSRYYLDETGNPTVIAGVPPDYFSPTGQRWGNPLYRWDVMKDDNYRWWIARFKAILSLVDYIRIDHFRGFEAYWEIPATEPTAINGKWIPGPAHDLFFAVKAALGELPIIAEDLGVITEGVERLRDDFDLPGMKVLQFAWGDPQNPFLPHNHPQNAVVYSGTHDNNTTVGWWHSEVDDETRQFMQDYLAREVTTPHWTLIRLAMGSPAHTAIFPMQDVLALGAEARMNTPGKQGGNWTWRFTEADFDNENKYLLGQLTWLYMRRPDQQEKVYGDVAVKK</sequence>
<dbReference type="SUPFAM" id="SSF51445">
    <property type="entry name" value="(Trans)glycosidases"/>
    <property type="match status" value="1"/>
</dbReference>
<dbReference type="InterPro" id="IPR017853">
    <property type="entry name" value="GH"/>
</dbReference>
<dbReference type="RefSeq" id="WP_195170064.1">
    <property type="nucleotide sequence ID" value="NZ_CP062983.1"/>
</dbReference>
<accession>A0A7S8E7X4</accession>
<dbReference type="Gene3D" id="3.20.20.80">
    <property type="entry name" value="Glycosidases"/>
    <property type="match status" value="1"/>
</dbReference>
<dbReference type="InterPro" id="IPR003385">
    <property type="entry name" value="Glyco_hydro_77"/>
</dbReference>
<reference evidence="11 12" key="1">
    <citation type="submission" date="2020-02" db="EMBL/GenBank/DDBJ databases">
        <authorList>
            <person name="Zheng R.K."/>
            <person name="Sun C.M."/>
        </authorList>
    </citation>
    <scope>NUCLEOTIDE SEQUENCE [LARGE SCALE GENOMIC DNA]</scope>
    <source>
        <strain evidence="12">rifampicinis</strain>
    </source>
</reference>
<evidence type="ECO:0000256" key="7">
    <source>
        <dbReference type="ARBA" id="ARBA00023277"/>
    </source>
</evidence>
<keyword evidence="12" id="KW-1185">Reference proteome</keyword>
<evidence type="ECO:0000256" key="3">
    <source>
        <dbReference type="ARBA" id="ARBA00012560"/>
    </source>
</evidence>
<dbReference type="EC" id="2.4.1.25" evidence="3 10"/>
<evidence type="ECO:0000313" key="11">
    <source>
        <dbReference type="EMBL" id="QPC81994.1"/>
    </source>
</evidence>
<evidence type="ECO:0000313" key="12">
    <source>
        <dbReference type="Proteomes" id="UP000594468"/>
    </source>
</evidence>
<dbReference type="GO" id="GO:0004134">
    <property type="term" value="F:4-alpha-glucanotransferase activity"/>
    <property type="evidence" value="ECO:0007669"/>
    <property type="project" value="UniProtKB-EC"/>
</dbReference>
<evidence type="ECO:0000256" key="6">
    <source>
        <dbReference type="ARBA" id="ARBA00022679"/>
    </source>
</evidence>
<keyword evidence="5 10" id="KW-0328">Glycosyltransferase</keyword>
<gene>
    <name evidence="11" type="primary">malQ</name>
    <name evidence="11" type="ORF">G4Y79_20240</name>
</gene>
<keyword evidence="7 10" id="KW-0119">Carbohydrate metabolism</keyword>
<organism evidence="11 12">
    <name type="scientific">Phototrophicus methaneseepsis</name>
    <dbReference type="NCBI Taxonomy" id="2710758"/>
    <lineage>
        <taxon>Bacteria</taxon>
        <taxon>Bacillati</taxon>
        <taxon>Chloroflexota</taxon>
        <taxon>Candidatus Thermofontia</taxon>
        <taxon>Phototrophicales</taxon>
        <taxon>Phototrophicaceae</taxon>
        <taxon>Phototrophicus</taxon>
    </lineage>
</organism>
<dbReference type="GO" id="GO:0005975">
    <property type="term" value="P:carbohydrate metabolic process"/>
    <property type="evidence" value="ECO:0007669"/>
    <property type="project" value="InterPro"/>
</dbReference>
<dbReference type="PANTHER" id="PTHR32438">
    <property type="entry name" value="4-ALPHA-GLUCANOTRANSFERASE DPE1, CHLOROPLASTIC/AMYLOPLASTIC"/>
    <property type="match status" value="1"/>
</dbReference>
<comment type="similarity">
    <text evidence="2 10">Belongs to the disproportionating enzyme family.</text>
</comment>
<dbReference type="NCBIfam" id="NF011080">
    <property type="entry name" value="PRK14508.1-3"/>
    <property type="match status" value="1"/>
</dbReference>
<evidence type="ECO:0000256" key="9">
    <source>
        <dbReference type="ARBA" id="ARBA00031501"/>
    </source>
</evidence>
<name>A0A7S8E7X4_9CHLR</name>
<evidence type="ECO:0000256" key="4">
    <source>
        <dbReference type="ARBA" id="ARBA00020295"/>
    </source>
</evidence>
<dbReference type="PANTHER" id="PTHR32438:SF5">
    <property type="entry name" value="4-ALPHA-GLUCANOTRANSFERASE DPE1, CHLOROPLASTIC_AMYLOPLASTIC"/>
    <property type="match status" value="1"/>
</dbReference>
<evidence type="ECO:0000256" key="8">
    <source>
        <dbReference type="ARBA" id="ARBA00031423"/>
    </source>
</evidence>
<comment type="catalytic activity">
    <reaction evidence="1 10">
        <text>Transfers a segment of a (1-&gt;4)-alpha-D-glucan to a new position in an acceptor, which may be glucose or a (1-&gt;4)-alpha-D-glucan.</text>
        <dbReference type="EC" id="2.4.1.25"/>
    </reaction>
</comment>
<dbReference type="AlphaFoldDB" id="A0A7S8E7X4"/>
<dbReference type="EMBL" id="CP062983">
    <property type="protein sequence ID" value="QPC81994.1"/>
    <property type="molecule type" value="Genomic_DNA"/>
</dbReference>
<evidence type="ECO:0000256" key="5">
    <source>
        <dbReference type="ARBA" id="ARBA00022676"/>
    </source>
</evidence>